<feature type="non-terminal residue" evidence="2">
    <location>
        <position position="1"/>
    </location>
</feature>
<proteinExistence type="predicted"/>
<organism evidence="2 3">
    <name type="scientific">Mugilogobius chulae</name>
    <name type="common">yellowstripe goby</name>
    <dbReference type="NCBI Taxonomy" id="88201"/>
    <lineage>
        <taxon>Eukaryota</taxon>
        <taxon>Metazoa</taxon>
        <taxon>Chordata</taxon>
        <taxon>Craniata</taxon>
        <taxon>Vertebrata</taxon>
        <taxon>Euteleostomi</taxon>
        <taxon>Actinopterygii</taxon>
        <taxon>Neopterygii</taxon>
        <taxon>Teleostei</taxon>
        <taxon>Neoteleostei</taxon>
        <taxon>Acanthomorphata</taxon>
        <taxon>Gobiaria</taxon>
        <taxon>Gobiiformes</taxon>
        <taxon>Gobioidei</taxon>
        <taxon>Gobiidae</taxon>
        <taxon>Gobionellinae</taxon>
        <taxon>Mugilogobius</taxon>
    </lineage>
</organism>
<keyword evidence="3" id="KW-1185">Reference proteome</keyword>
<name>A0AAW0MKL8_9GOBI</name>
<dbReference type="Proteomes" id="UP001460270">
    <property type="component" value="Unassembled WGS sequence"/>
</dbReference>
<dbReference type="AlphaFoldDB" id="A0AAW0MKL8"/>
<feature type="compositionally biased region" description="Low complexity" evidence="1">
    <location>
        <begin position="9"/>
        <end position="28"/>
    </location>
</feature>
<protein>
    <submittedName>
        <fullName evidence="2">Uncharacterized protein</fullName>
    </submittedName>
</protein>
<gene>
    <name evidence="2" type="ORF">WMY93_034260</name>
</gene>
<dbReference type="EMBL" id="JBBPFD010000455">
    <property type="protein sequence ID" value="KAK7878863.1"/>
    <property type="molecule type" value="Genomic_DNA"/>
</dbReference>
<feature type="compositionally biased region" description="Basic and acidic residues" evidence="1">
    <location>
        <begin position="43"/>
        <end position="60"/>
    </location>
</feature>
<reference evidence="3" key="1">
    <citation type="submission" date="2024-04" db="EMBL/GenBank/DDBJ databases">
        <title>Salinicola lusitanus LLJ914,a marine bacterium isolated from the Okinawa Trough.</title>
        <authorList>
            <person name="Li J."/>
        </authorList>
    </citation>
    <scope>NUCLEOTIDE SEQUENCE [LARGE SCALE GENOMIC DNA]</scope>
</reference>
<evidence type="ECO:0000256" key="1">
    <source>
        <dbReference type="SAM" id="MobiDB-lite"/>
    </source>
</evidence>
<comment type="caution">
    <text evidence="2">The sequence shown here is derived from an EMBL/GenBank/DDBJ whole genome shotgun (WGS) entry which is preliminary data.</text>
</comment>
<evidence type="ECO:0000313" key="3">
    <source>
        <dbReference type="Proteomes" id="UP001460270"/>
    </source>
</evidence>
<accession>A0AAW0MKL8</accession>
<feature type="region of interest" description="Disordered" evidence="1">
    <location>
        <begin position="1"/>
        <end position="60"/>
    </location>
</feature>
<sequence>KSSSTKNPATSAATSHSSASPLLTLSLSQKQSEKNPYKGNLLHQERENTSERERERTGER</sequence>
<evidence type="ECO:0000313" key="2">
    <source>
        <dbReference type="EMBL" id="KAK7878863.1"/>
    </source>
</evidence>